<comment type="caution">
    <text evidence="2">The sequence shown here is derived from an EMBL/GenBank/DDBJ whole genome shotgun (WGS) entry which is preliminary data.</text>
</comment>
<dbReference type="PANTHER" id="PTHR23263:SF124">
    <property type="entry name" value="SMALL PROLINE-RICH PROTEIN 3"/>
    <property type="match status" value="1"/>
</dbReference>
<dbReference type="EMBL" id="WJBH02000002">
    <property type="protein sequence ID" value="KAI9563180.1"/>
    <property type="molecule type" value="Genomic_DNA"/>
</dbReference>
<keyword evidence="1" id="KW-0732">Signal</keyword>
<keyword evidence="3" id="KW-1185">Reference proteome</keyword>
<reference evidence="2 3" key="1">
    <citation type="submission" date="2022-05" db="EMBL/GenBank/DDBJ databases">
        <title>A multi-omics perspective on studying reproductive biology in Daphnia sinensis.</title>
        <authorList>
            <person name="Jia J."/>
        </authorList>
    </citation>
    <scope>NUCLEOTIDE SEQUENCE [LARGE SCALE GENOMIC DNA]</scope>
    <source>
        <strain evidence="2 3">WSL</strain>
    </source>
</reference>
<gene>
    <name evidence="2" type="ORF">GHT06_010638</name>
</gene>
<organism evidence="2 3">
    <name type="scientific">Daphnia sinensis</name>
    <dbReference type="NCBI Taxonomy" id="1820382"/>
    <lineage>
        <taxon>Eukaryota</taxon>
        <taxon>Metazoa</taxon>
        <taxon>Ecdysozoa</taxon>
        <taxon>Arthropoda</taxon>
        <taxon>Crustacea</taxon>
        <taxon>Branchiopoda</taxon>
        <taxon>Diplostraca</taxon>
        <taxon>Cladocera</taxon>
        <taxon>Anomopoda</taxon>
        <taxon>Daphniidae</taxon>
        <taxon>Daphnia</taxon>
        <taxon>Daphnia similis group</taxon>
    </lineage>
</organism>
<name>A0AAD5LJJ7_9CRUS</name>
<dbReference type="AlphaFoldDB" id="A0AAD5LJJ7"/>
<feature type="chain" id="PRO_5042012468" evidence="1">
    <location>
        <begin position="23"/>
        <end position="126"/>
    </location>
</feature>
<evidence type="ECO:0000313" key="3">
    <source>
        <dbReference type="Proteomes" id="UP000820818"/>
    </source>
</evidence>
<evidence type="ECO:0000313" key="2">
    <source>
        <dbReference type="EMBL" id="KAI9563180.1"/>
    </source>
</evidence>
<accession>A0AAD5LJJ7</accession>
<evidence type="ECO:0000256" key="1">
    <source>
        <dbReference type="SAM" id="SignalP"/>
    </source>
</evidence>
<sequence>MANYGAMLMLAVVSLMARGAMGGPMGSSSAYYTTPASYYTTKALEYYTEKKAEYYTTTYAAPSYYTEPIKYYTTKAPEYYTTTSSVSVLHNNVCHSSELLHRGSRLLYHKGPRVLHHNLRLSVILL</sequence>
<dbReference type="Proteomes" id="UP000820818">
    <property type="component" value="Linkage Group LG2"/>
</dbReference>
<feature type="signal peptide" evidence="1">
    <location>
        <begin position="1"/>
        <end position="22"/>
    </location>
</feature>
<proteinExistence type="predicted"/>
<protein>
    <submittedName>
        <fullName evidence="2">Uncharacterized protein</fullName>
    </submittedName>
</protein>
<dbReference type="PANTHER" id="PTHR23263">
    <property type="entry name" value="SMALL PROLINE-RICH PROTEIN"/>
    <property type="match status" value="1"/>
</dbReference>